<feature type="chain" id="PRO_5015609658" description="Conjugative transposon protein TraN" evidence="1">
    <location>
        <begin position="19"/>
        <end position="249"/>
    </location>
</feature>
<keyword evidence="3" id="KW-1185">Reference proteome</keyword>
<feature type="signal peptide" evidence="1">
    <location>
        <begin position="1"/>
        <end position="18"/>
    </location>
</feature>
<dbReference type="RefSeq" id="WP_104716104.1">
    <property type="nucleotide sequence ID" value="NZ_PTRA01000010.1"/>
</dbReference>
<gene>
    <name evidence="2" type="ORF">C5O19_25000</name>
</gene>
<evidence type="ECO:0000256" key="1">
    <source>
        <dbReference type="SAM" id="SignalP"/>
    </source>
</evidence>
<name>A0A2S7IET3_9BACT</name>
<dbReference type="Pfam" id="PF13595">
    <property type="entry name" value="DUF4138"/>
    <property type="match status" value="2"/>
</dbReference>
<dbReference type="InterPro" id="IPR022298">
    <property type="entry name" value="Conjug_transposon_TraN"/>
</dbReference>
<evidence type="ECO:0000313" key="2">
    <source>
        <dbReference type="EMBL" id="PQA53190.1"/>
    </source>
</evidence>
<proteinExistence type="predicted"/>
<dbReference type="Proteomes" id="UP000239590">
    <property type="component" value="Unassembled WGS sequence"/>
</dbReference>
<keyword evidence="1" id="KW-0732">Signal</keyword>
<dbReference type="OrthoDB" id="1038500at2"/>
<evidence type="ECO:0008006" key="4">
    <source>
        <dbReference type="Google" id="ProtNLM"/>
    </source>
</evidence>
<accession>A0A2S7IET3</accession>
<protein>
    <recommendedName>
        <fullName evidence="4">Conjugative transposon protein TraN</fullName>
    </recommendedName>
</protein>
<sequence length="249" mass="27893">MKRLLLLGLLALSLASRGQTPPDTLALSFRKTTHLIFPTSILSVDRGSGQVLAESSQALDNVLLVKAARKAFEPTNLTVITSDGKLYSFELRYQEQPQPLVWRHREGSVTFSETAQRALQARPFLRRPHVRRGGAKLRVRGLYRHEQRLYVLLALTNAARLPWVTGTVEARLQDRRLPKRTARQHVPIAGLQFVPVKVAPGQQQPLVVALPAQSWNPRKVLRLELAEKTGGGRLTLTLSPRHLQTARPL</sequence>
<evidence type="ECO:0000313" key="3">
    <source>
        <dbReference type="Proteomes" id="UP000239590"/>
    </source>
</evidence>
<comment type="caution">
    <text evidence="2">The sequence shown here is derived from an EMBL/GenBank/DDBJ whole genome shotgun (WGS) entry which is preliminary data.</text>
</comment>
<dbReference type="EMBL" id="PTRA01000010">
    <property type="protein sequence ID" value="PQA53190.1"/>
    <property type="molecule type" value="Genomic_DNA"/>
</dbReference>
<organism evidence="2 3">
    <name type="scientific">Siphonobacter curvatus</name>
    <dbReference type="NCBI Taxonomy" id="2094562"/>
    <lineage>
        <taxon>Bacteria</taxon>
        <taxon>Pseudomonadati</taxon>
        <taxon>Bacteroidota</taxon>
        <taxon>Cytophagia</taxon>
        <taxon>Cytophagales</taxon>
        <taxon>Cytophagaceae</taxon>
        <taxon>Siphonobacter</taxon>
    </lineage>
</organism>
<dbReference type="AlphaFoldDB" id="A0A2S7IET3"/>
<reference evidence="3" key="1">
    <citation type="submission" date="2018-02" db="EMBL/GenBank/DDBJ databases">
        <title>Genome sequencing of Solimonas sp. HR-BB.</title>
        <authorList>
            <person name="Lee Y."/>
            <person name="Jeon C.O."/>
        </authorList>
    </citation>
    <scope>NUCLEOTIDE SEQUENCE [LARGE SCALE GENOMIC DNA]</scope>
    <source>
        <strain evidence="3">HR-U</strain>
    </source>
</reference>